<evidence type="ECO:0000313" key="1">
    <source>
        <dbReference type="EMBL" id="KIK02005.1"/>
    </source>
</evidence>
<reference evidence="1 2" key="1">
    <citation type="submission" date="2014-04" db="EMBL/GenBank/DDBJ databases">
        <authorList>
            <consortium name="DOE Joint Genome Institute"/>
            <person name="Kuo A."/>
            <person name="Kohler A."/>
            <person name="Nagy L.G."/>
            <person name="Floudas D."/>
            <person name="Copeland A."/>
            <person name="Barry K.W."/>
            <person name="Cichocki N."/>
            <person name="Veneault-Fourrey C."/>
            <person name="LaButti K."/>
            <person name="Lindquist E.A."/>
            <person name="Lipzen A."/>
            <person name="Lundell T."/>
            <person name="Morin E."/>
            <person name="Murat C."/>
            <person name="Sun H."/>
            <person name="Tunlid A."/>
            <person name="Henrissat B."/>
            <person name="Grigoriev I.V."/>
            <person name="Hibbett D.S."/>
            <person name="Martin F."/>
            <person name="Nordberg H.P."/>
            <person name="Cantor M.N."/>
            <person name="Hua S.X."/>
        </authorList>
    </citation>
    <scope>NUCLEOTIDE SEQUENCE [LARGE SCALE GENOMIC DNA]</scope>
    <source>
        <strain evidence="1 2">LaAM-08-1</strain>
    </source>
</reference>
<protein>
    <recommendedName>
        <fullName evidence="3">Endonuclease/exonuclease/phosphatase domain-containing protein</fullName>
    </recommendedName>
</protein>
<proteinExistence type="predicted"/>
<reference evidence="2" key="2">
    <citation type="submission" date="2015-01" db="EMBL/GenBank/DDBJ databases">
        <title>Evolutionary Origins and Diversification of the Mycorrhizal Mutualists.</title>
        <authorList>
            <consortium name="DOE Joint Genome Institute"/>
            <consortium name="Mycorrhizal Genomics Consortium"/>
            <person name="Kohler A."/>
            <person name="Kuo A."/>
            <person name="Nagy L.G."/>
            <person name="Floudas D."/>
            <person name="Copeland A."/>
            <person name="Barry K.W."/>
            <person name="Cichocki N."/>
            <person name="Veneault-Fourrey C."/>
            <person name="LaButti K."/>
            <person name="Lindquist E.A."/>
            <person name="Lipzen A."/>
            <person name="Lundell T."/>
            <person name="Morin E."/>
            <person name="Murat C."/>
            <person name="Riley R."/>
            <person name="Ohm R."/>
            <person name="Sun H."/>
            <person name="Tunlid A."/>
            <person name="Henrissat B."/>
            <person name="Grigoriev I.V."/>
            <person name="Hibbett D.S."/>
            <person name="Martin F."/>
        </authorList>
    </citation>
    <scope>NUCLEOTIDE SEQUENCE [LARGE SCALE GENOMIC DNA]</scope>
    <source>
        <strain evidence="2">LaAM-08-1</strain>
    </source>
</reference>
<gene>
    <name evidence="1" type="ORF">K443DRAFT_97612</name>
</gene>
<dbReference type="InterPro" id="IPR036691">
    <property type="entry name" value="Endo/exonu/phosph_ase_sf"/>
</dbReference>
<dbReference type="Proteomes" id="UP000054477">
    <property type="component" value="Unassembled WGS sequence"/>
</dbReference>
<dbReference type="SUPFAM" id="SSF56219">
    <property type="entry name" value="DNase I-like"/>
    <property type="match status" value="1"/>
</dbReference>
<organism evidence="1 2">
    <name type="scientific">Laccaria amethystina LaAM-08-1</name>
    <dbReference type="NCBI Taxonomy" id="1095629"/>
    <lineage>
        <taxon>Eukaryota</taxon>
        <taxon>Fungi</taxon>
        <taxon>Dikarya</taxon>
        <taxon>Basidiomycota</taxon>
        <taxon>Agaricomycotina</taxon>
        <taxon>Agaricomycetes</taxon>
        <taxon>Agaricomycetidae</taxon>
        <taxon>Agaricales</taxon>
        <taxon>Agaricineae</taxon>
        <taxon>Hydnangiaceae</taxon>
        <taxon>Laccaria</taxon>
    </lineage>
</organism>
<dbReference type="EMBL" id="KN838598">
    <property type="protein sequence ID" value="KIK02005.1"/>
    <property type="molecule type" value="Genomic_DNA"/>
</dbReference>
<evidence type="ECO:0000313" key="2">
    <source>
        <dbReference type="Proteomes" id="UP000054477"/>
    </source>
</evidence>
<evidence type="ECO:0008006" key="3">
    <source>
        <dbReference type="Google" id="ProtNLM"/>
    </source>
</evidence>
<sequence length="232" mass="26909">MEMALPKGIPTIKNTQGNYTRPDNIFCSAEIEDWVTQCTTLPGETPLKADHFPIYITIDFSMTRSERPPGFNYRVVEWDVFLVELTKNLEQIPGSRRIDDEGQFHKALWDVSQAIHNTIEKAVLRHKPSPQSKHWWTKELDLARSRAKRTGEKSYKYRNHPAHPSHEDARRQNNYSELIKKAKQDFWVEWLEGVNAKSVWDANCFISMPGLQGIQCQKLNLHEESSCQNCPS</sequence>
<dbReference type="Gene3D" id="3.60.10.10">
    <property type="entry name" value="Endonuclease/exonuclease/phosphatase"/>
    <property type="match status" value="1"/>
</dbReference>
<accession>A0A0C9WSZ8</accession>
<dbReference type="AlphaFoldDB" id="A0A0C9WSZ8"/>
<name>A0A0C9WSZ8_9AGAR</name>
<keyword evidence="2" id="KW-1185">Reference proteome</keyword>
<dbReference type="HOGENOM" id="CLU_115679_0_0_1"/>
<dbReference type="OrthoDB" id="3261136at2759"/>